<evidence type="ECO:0000256" key="5">
    <source>
        <dbReference type="ARBA" id="ARBA00023204"/>
    </source>
</evidence>
<dbReference type="InterPro" id="IPR012340">
    <property type="entry name" value="NA-bd_OB-fold"/>
</dbReference>
<keyword evidence="4 7" id="KW-0233">DNA recombination</keyword>
<dbReference type="InterPro" id="IPR003717">
    <property type="entry name" value="RecO"/>
</dbReference>
<reference evidence="10" key="1">
    <citation type="journal article" date="2019" name="Int. J. Syst. Evol. Microbiol.">
        <title>The Global Catalogue of Microorganisms (GCM) 10K type strain sequencing project: providing services to taxonomists for standard genome sequencing and annotation.</title>
        <authorList>
            <consortium name="The Broad Institute Genomics Platform"/>
            <consortium name="The Broad Institute Genome Sequencing Center for Infectious Disease"/>
            <person name="Wu L."/>
            <person name="Ma J."/>
        </authorList>
    </citation>
    <scope>NUCLEOTIDE SEQUENCE [LARGE SCALE GENOMIC DNA]</scope>
    <source>
        <strain evidence="10">JCM 3366</strain>
    </source>
</reference>
<organism evidence="9 10">
    <name type="scientific">Nitratireductor kimnyeongensis</name>
    <dbReference type="NCBI Taxonomy" id="430679"/>
    <lineage>
        <taxon>Bacteria</taxon>
        <taxon>Pseudomonadati</taxon>
        <taxon>Pseudomonadota</taxon>
        <taxon>Alphaproteobacteria</taxon>
        <taxon>Hyphomicrobiales</taxon>
        <taxon>Phyllobacteriaceae</taxon>
        <taxon>Nitratireductor</taxon>
    </lineage>
</organism>
<evidence type="ECO:0000256" key="4">
    <source>
        <dbReference type="ARBA" id="ARBA00023172"/>
    </source>
</evidence>
<dbReference type="HAMAP" id="MF_00201">
    <property type="entry name" value="RecO"/>
    <property type="match status" value="1"/>
</dbReference>
<evidence type="ECO:0000259" key="8">
    <source>
        <dbReference type="Pfam" id="PF11967"/>
    </source>
</evidence>
<dbReference type="Gene3D" id="2.40.50.140">
    <property type="entry name" value="Nucleic acid-binding proteins"/>
    <property type="match status" value="1"/>
</dbReference>
<sequence length="246" mass="26888">MEWRDEGIILGARKHGETSVVLETMTAAHGRHLGLVKGGRSRRMQPLLQPGNRVDLVWRARLEEHLGAFQVEPLELNAARLLASALAVHGIQLLGAHLRLMPERDAHAGLYETVKVITGHLDEPEIAGPLMVRFELAMLEELGFGLDLTKCALTGNRDSLAYVSPKSGRAVTEEAGAPWRHKLLPLPGFLIAKTRSEASLDALNDAYRLTGFFLHRNVYEPRGMEEPVSRGGFLAALARSVEGAAG</sequence>
<proteinExistence type="inferred from homology"/>
<dbReference type="Proteomes" id="UP001596107">
    <property type="component" value="Unassembled WGS sequence"/>
</dbReference>
<dbReference type="NCBIfam" id="TIGR00613">
    <property type="entry name" value="reco"/>
    <property type="match status" value="1"/>
</dbReference>
<comment type="function">
    <text evidence="7">Involved in DNA repair and RecF pathway recombination.</text>
</comment>
<dbReference type="Gene3D" id="1.20.1440.120">
    <property type="entry name" value="Recombination protein O, C-terminal domain"/>
    <property type="match status" value="1"/>
</dbReference>
<dbReference type="SUPFAM" id="SSF50249">
    <property type="entry name" value="Nucleic acid-binding proteins"/>
    <property type="match status" value="1"/>
</dbReference>
<dbReference type="Pfam" id="PF02565">
    <property type="entry name" value="RecO_C"/>
    <property type="match status" value="1"/>
</dbReference>
<gene>
    <name evidence="7 9" type="primary">recO</name>
    <name evidence="9" type="ORF">ACFPOD_02160</name>
</gene>
<comment type="caution">
    <text evidence="9">The sequence shown here is derived from an EMBL/GenBank/DDBJ whole genome shotgun (WGS) entry which is preliminary data.</text>
</comment>
<feature type="domain" description="DNA replication/recombination mediator RecO N-terminal" evidence="8">
    <location>
        <begin position="1"/>
        <end position="71"/>
    </location>
</feature>
<evidence type="ECO:0000256" key="6">
    <source>
        <dbReference type="ARBA" id="ARBA00033409"/>
    </source>
</evidence>
<name>A0ABW0T4S2_9HYPH</name>
<protein>
    <recommendedName>
        <fullName evidence="2 7">DNA repair protein RecO</fullName>
    </recommendedName>
    <alternativeName>
        <fullName evidence="6 7">Recombination protein O</fullName>
    </alternativeName>
</protein>
<evidence type="ECO:0000313" key="10">
    <source>
        <dbReference type="Proteomes" id="UP001596107"/>
    </source>
</evidence>
<keyword evidence="3 7" id="KW-0227">DNA damage</keyword>
<keyword evidence="10" id="KW-1185">Reference proteome</keyword>
<dbReference type="InterPro" id="IPR022572">
    <property type="entry name" value="DNA_rep/recomb_RecO_N"/>
</dbReference>
<evidence type="ECO:0000256" key="7">
    <source>
        <dbReference type="HAMAP-Rule" id="MF_00201"/>
    </source>
</evidence>
<evidence type="ECO:0000256" key="1">
    <source>
        <dbReference type="ARBA" id="ARBA00007452"/>
    </source>
</evidence>
<evidence type="ECO:0000256" key="3">
    <source>
        <dbReference type="ARBA" id="ARBA00022763"/>
    </source>
</evidence>
<accession>A0ABW0T4S2</accession>
<dbReference type="EMBL" id="JBHSNB010000001">
    <property type="protein sequence ID" value="MFC5583899.1"/>
    <property type="molecule type" value="Genomic_DNA"/>
</dbReference>
<dbReference type="PANTHER" id="PTHR33991">
    <property type="entry name" value="DNA REPAIR PROTEIN RECO"/>
    <property type="match status" value="1"/>
</dbReference>
<dbReference type="Pfam" id="PF11967">
    <property type="entry name" value="RecO_N"/>
    <property type="match status" value="1"/>
</dbReference>
<dbReference type="InterPro" id="IPR037278">
    <property type="entry name" value="ARFGAP/RecO"/>
</dbReference>
<dbReference type="SUPFAM" id="SSF57863">
    <property type="entry name" value="ArfGap/RecO-like zinc finger"/>
    <property type="match status" value="1"/>
</dbReference>
<dbReference type="InterPro" id="IPR042242">
    <property type="entry name" value="RecO_C"/>
</dbReference>
<evidence type="ECO:0000256" key="2">
    <source>
        <dbReference type="ARBA" id="ARBA00021310"/>
    </source>
</evidence>
<dbReference type="PANTHER" id="PTHR33991:SF1">
    <property type="entry name" value="DNA REPAIR PROTEIN RECO"/>
    <property type="match status" value="1"/>
</dbReference>
<dbReference type="RefSeq" id="WP_223020256.1">
    <property type="nucleotide sequence ID" value="NZ_CP078143.1"/>
</dbReference>
<keyword evidence="5 7" id="KW-0234">DNA repair</keyword>
<comment type="similarity">
    <text evidence="1 7">Belongs to the RecO family.</text>
</comment>
<evidence type="ECO:0000313" key="9">
    <source>
        <dbReference type="EMBL" id="MFC5583899.1"/>
    </source>
</evidence>